<reference evidence="2" key="1">
    <citation type="journal article" date="2020" name="Stud. Mycol.">
        <title>101 Dothideomycetes genomes: a test case for predicting lifestyles and emergence of pathogens.</title>
        <authorList>
            <person name="Haridas S."/>
            <person name="Albert R."/>
            <person name="Binder M."/>
            <person name="Bloem J."/>
            <person name="Labutti K."/>
            <person name="Salamov A."/>
            <person name="Andreopoulos B."/>
            <person name="Baker S."/>
            <person name="Barry K."/>
            <person name="Bills G."/>
            <person name="Bluhm B."/>
            <person name="Cannon C."/>
            <person name="Castanera R."/>
            <person name="Culley D."/>
            <person name="Daum C."/>
            <person name="Ezra D."/>
            <person name="Gonzalez J."/>
            <person name="Henrissat B."/>
            <person name="Kuo A."/>
            <person name="Liang C."/>
            <person name="Lipzen A."/>
            <person name="Lutzoni F."/>
            <person name="Magnuson J."/>
            <person name="Mondo S."/>
            <person name="Nolan M."/>
            <person name="Ohm R."/>
            <person name="Pangilinan J."/>
            <person name="Park H.-J."/>
            <person name="Ramirez L."/>
            <person name="Alfaro M."/>
            <person name="Sun H."/>
            <person name="Tritt A."/>
            <person name="Yoshinaga Y."/>
            <person name="Zwiers L.-H."/>
            <person name="Turgeon B."/>
            <person name="Goodwin S."/>
            <person name="Spatafora J."/>
            <person name="Crous P."/>
            <person name="Grigoriev I."/>
        </authorList>
    </citation>
    <scope>NUCLEOTIDE SEQUENCE</scope>
    <source>
        <strain evidence="2">CBS 113389</strain>
    </source>
</reference>
<protein>
    <submittedName>
        <fullName evidence="2">Uncharacterized protein</fullName>
    </submittedName>
</protein>
<keyword evidence="3" id="KW-1185">Reference proteome</keyword>
<dbReference type="Proteomes" id="UP000799767">
    <property type="component" value="Unassembled WGS sequence"/>
</dbReference>
<organism evidence="2 3">
    <name type="scientific">Neohortaea acidophila</name>
    <dbReference type="NCBI Taxonomy" id="245834"/>
    <lineage>
        <taxon>Eukaryota</taxon>
        <taxon>Fungi</taxon>
        <taxon>Dikarya</taxon>
        <taxon>Ascomycota</taxon>
        <taxon>Pezizomycotina</taxon>
        <taxon>Dothideomycetes</taxon>
        <taxon>Dothideomycetidae</taxon>
        <taxon>Mycosphaerellales</taxon>
        <taxon>Teratosphaeriaceae</taxon>
        <taxon>Neohortaea</taxon>
    </lineage>
</organism>
<dbReference type="RefSeq" id="XP_033585994.1">
    <property type="nucleotide sequence ID" value="XM_033738154.1"/>
</dbReference>
<dbReference type="GeneID" id="54479156"/>
<feature type="compositionally biased region" description="Polar residues" evidence="1">
    <location>
        <begin position="96"/>
        <end position="119"/>
    </location>
</feature>
<feature type="region of interest" description="Disordered" evidence="1">
    <location>
        <begin position="16"/>
        <end position="119"/>
    </location>
</feature>
<evidence type="ECO:0000256" key="1">
    <source>
        <dbReference type="SAM" id="MobiDB-lite"/>
    </source>
</evidence>
<evidence type="ECO:0000313" key="2">
    <source>
        <dbReference type="EMBL" id="KAF2479424.1"/>
    </source>
</evidence>
<proteinExistence type="predicted"/>
<accession>A0A6A6PI88</accession>
<dbReference type="EMBL" id="MU001641">
    <property type="protein sequence ID" value="KAF2479424.1"/>
    <property type="molecule type" value="Genomic_DNA"/>
</dbReference>
<sequence>MAALFILVGVAIANKKEHRRQQKKARAEARYRELQHETQRRLAGYDSNQYAIPGDLDDEMEPGSGQLEEGDQAAPTRLTSPPPYERHATGSGESALLQSPPTYDQRRITSTSRARAQVQ</sequence>
<feature type="compositionally biased region" description="Basic and acidic residues" evidence="1">
    <location>
        <begin position="25"/>
        <end position="40"/>
    </location>
</feature>
<dbReference type="AlphaFoldDB" id="A0A6A6PI88"/>
<gene>
    <name evidence="2" type="ORF">BDY17DRAFT_348979</name>
</gene>
<evidence type="ECO:0000313" key="3">
    <source>
        <dbReference type="Proteomes" id="UP000799767"/>
    </source>
</evidence>
<name>A0A6A6PI88_9PEZI</name>